<evidence type="ECO:0000313" key="2">
    <source>
        <dbReference type="Proteomes" id="UP000298390"/>
    </source>
</evidence>
<protein>
    <submittedName>
        <fullName evidence="1">Uncharacterized protein</fullName>
    </submittedName>
</protein>
<reference evidence="1 2" key="1">
    <citation type="submission" date="2019-01" db="EMBL/GenBank/DDBJ databases">
        <title>Genome sequencing of the rare red list fungi Fomitopsis rosea.</title>
        <authorList>
            <person name="Buettner E."/>
            <person name="Kellner H."/>
        </authorList>
    </citation>
    <scope>NUCLEOTIDE SEQUENCE [LARGE SCALE GENOMIC DNA]</scope>
    <source>
        <strain evidence="1 2">DSM 105464</strain>
    </source>
</reference>
<evidence type="ECO:0000313" key="1">
    <source>
        <dbReference type="EMBL" id="TFY50119.1"/>
    </source>
</evidence>
<gene>
    <name evidence="1" type="ORF">EVJ58_g11177</name>
</gene>
<feature type="non-terminal residue" evidence="1">
    <location>
        <position position="1"/>
    </location>
</feature>
<accession>A0A4Y9XNI7</accession>
<sequence length="212" mass="23282">LAEAHGVIEGFNELVSQYKGELTVAITSVAPLPSDIRRKLESSLKQSRVAQKAKSVKVAENLRIGLRRYDPPPGQEIARFPDEGSIRLRLTSSVKAAVKNKTTSKALWDELKALYDKQTPAGVYKEFRTAINARIPPNEHPNPTFANIAAAFDKLAGEGIDIPAPLRAMIALNALPSRYNTVVTTILQAKELTEMKIDYVRESVVIAYEQGG</sequence>
<comment type="caution">
    <text evidence="1">The sequence shown here is derived from an EMBL/GenBank/DDBJ whole genome shotgun (WGS) entry which is preliminary data.</text>
</comment>
<dbReference type="Pfam" id="PF14223">
    <property type="entry name" value="Retrotran_gag_2"/>
    <property type="match status" value="1"/>
</dbReference>
<dbReference type="Proteomes" id="UP000298390">
    <property type="component" value="Unassembled WGS sequence"/>
</dbReference>
<name>A0A4Y9XNI7_9APHY</name>
<organism evidence="1 2">
    <name type="scientific">Rhodofomes roseus</name>
    <dbReference type="NCBI Taxonomy" id="34475"/>
    <lineage>
        <taxon>Eukaryota</taxon>
        <taxon>Fungi</taxon>
        <taxon>Dikarya</taxon>
        <taxon>Basidiomycota</taxon>
        <taxon>Agaricomycotina</taxon>
        <taxon>Agaricomycetes</taxon>
        <taxon>Polyporales</taxon>
        <taxon>Rhodofomes</taxon>
    </lineage>
</organism>
<dbReference type="AlphaFoldDB" id="A0A4Y9XNI7"/>
<dbReference type="EMBL" id="SEKV01001675">
    <property type="protein sequence ID" value="TFY50119.1"/>
    <property type="molecule type" value="Genomic_DNA"/>
</dbReference>
<dbReference type="STRING" id="34475.A0A4Y9XNI7"/>
<proteinExistence type="predicted"/>
<feature type="non-terminal residue" evidence="1">
    <location>
        <position position="212"/>
    </location>
</feature>